<evidence type="ECO:0000313" key="8">
    <source>
        <dbReference type="EMBL" id="MBB4012952.1"/>
    </source>
</evidence>
<feature type="transmembrane region" description="Helical" evidence="7">
    <location>
        <begin position="14"/>
        <end position="31"/>
    </location>
</feature>
<dbReference type="InterPro" id="IPR007140">
    <property type="entry name" value="DUF350"/>
</dbReference>
<comment type="caution">
    <text evidence="8">The sequence shown here is derived from an EMBL/GenBank/DDBJ whole genome shotgun (WGS) entry which is preliminary data.</text>
</comment>
<dbReference type="Pfam" id="PF03994">
    <property type="entry name" value="DUF350"/>
    <property type="match status" value="1"/>
</dbReference>
<evidence type="ECO:0000313" key="9">
    <source>
        <dbReference type="Proteomes" id="UP000561045"/>
    </source>
</evidence>
<organism evidence="8 9">
    <name type="scientific">Niveibacterium umoris</name>
    <dbReference type="NCBI Taxonomy" id="1193620"/>
    <lineage>
        <taxon>Bacteria</taxon>
        <taxon>Pseudomonadati</taxon>
        <taxon>Pseudomonadota</taxon>
        <taxon>Betaproteobacteria</taxon>
        <taxon>Rhodocyclales</taxon>
        <taxon>Rhodocyclaceae</taxon>
        <taxon>Niveibacterium</taxon>
    </lineage>
</organism>
<comment type="similarity">
    <text evidence="2">Belongs to the UPF0719 family.</text>
</comment>
<keyword evidence="5 7" id="KW-1133">Transmembrane helix</keyword>
<evidence type="ECO:0000256" key="7">
    <source>
        <dbReference type="SAM" id="Phobius"/>
    </source>
</evidence>
<comment type="subcellular location">
    <subcellularLocation>
        <location evidence="1">Cell membrane</location>
        <topology evidence="1">Multi-pass membrane protein</topology>
    </subcellularLocation>
</comment>
<dbReference type="RefSeq" id="WP_183634713.1">
    <property type="nucleotide sequence ID" value="NZ_BAABLE010000011.1"/>
</dbReference>
<dbReference type="Proteomes" id="UP000561045">
    <property type="component" value="Unassembled WGS sequence"/>
</dbReference>
<accession>A0A840BMS0</accession>
<evidence type="ECO:0000256" key="1">
    <source>
        <dbReference type="ARBA" id="ARBA00004651"/>
    </source>
</evidence>
<dbReference type="AlphaFoldDB" id="A0A840BMS0"/>
<dbReference type="EMBL" id="JACIET010000001">
    <property type="protein sequence ID" value="MBB4012952.1"/>
    <property type="molecule type" value="Genomic_DNA"/>
</dbReference>
<sequence>MEQFFNAKPLLSSIVYSILGVVVFWVSFIVVDKITPYDLWREIVKERNLPLAIIVAAMCLGIANIVAAAIHG</sequence>
<evidence type="ECO:0000256" key="4">
    <source>
        <dbReference type="ARBA" id="ARBA00022692"/>
    </source>
</evidence>
<reference evidence="8 9" key="1">
    <citation type="submission" date="2020-08" db="EMBL/GenBank/DDBJ databases">
        <title>Genomic Encyclopedia of Type Strains, Phase IV (KMG-IV): sequencing the most valuable type-strain genomes for metagenomic binning, comparative biology and taxonomic classification.</title>
        <authorList>
            <person name="Goeker M."/>
        </authorList>
    </citation>
    <scope>NUCLEOTIDE SEQUENCE [LARGE SCALE GENOMIC DNA]</scope>
    <source>
        <strain evidence="8 9">DSM 106739</strain>
    </source>
</reference>
<feature type="transmembrane region" description="Helical" evidence="7">
    <location>
        <begin position="51"/>
        <end position="70"/>
    </location>
</feature>
<evidence type="ECO:0000256" key="5">
    <source>
        <dbReference type="ARBA" id="ARBA00022989"/>
    </source>
</evidence>
<evidence type="ECO:0000256" key="3">
    <source>
        <dbReference type="ARBA" id="ARBA00022475"/>
    </source>
</evidence>
<evidence type="ECO:0000256" key="6">
    <source>
        <dbReference type="ARBA" id="ARBA00023136"/>
    </source>
</evidence>
<evidence type="ECO:0000256" key="2">
    <source>
        <dbReference type="ARBA" id="ARBA00005779"/>
    </source>
</evidence>
<keyword evidence="4 7" id="KW-0812">Transmembrane</keyword>
<protein>
    <submittedName>
        <fullName evidence="8">Uncharacterized membrane protein YjfL (UPF0719 family)</fullName>
    </submittedName>
</protein>
<gene>
    <name evidence="8" type="ORF">GGR36_002260</name>
</gene>
<dbReference type="GO" id="GO:0005886">
    <property type="term" value="C:plasma membrane"/>
    <property type="evidence" value="ECO:0007669"/>
    <property type="project" value="UniProtKB-SubCell"/>
</dbReference>
<name>A0A840BMS0_9RHOO</name>
<proteinExistence type="inferred from homology"/>
<keyword evidence="9" id="KW-1185">Reference proteome</keyword>
<keyword evidence="3" id="KW-1003">Cell membrane</keyword>
<keyword evidence="6 7" id="KW-0472">Membrane</keyword>